<keyword evidence="4" id="KW-0325">Glycoprotein</keyword>
<dbReference type="SUPFAM" id="SSF52266">
    <property type="entry name" value="SGNH hydrolase"/>
    <property type="match status" value="1"/>
</dbReference>
<evidence type="ECO:0000256" key="5">
    <source>
        <dbReference type="SAM" id="SignalP"/>
    </source>
</evidence>
<dbReference type="InterPro" id="IPR035669">
    <property type="entry name" value="SGNH_plant_lipase-like"/>
</dbReference>
<evidence type="ECO:0000313" key="6">
    <source>
        <dbReference type="EMBL" id="GJN21496.1"/>
    </source>
</evidence>
<comment type="similarity">
    <text evidence="1">Belongs to the 'GDSL' lipolytic enzyme family.</text>
</comment>
<keyword evidence="7" id="KW-1185">Reference proteome</keyword>
<dbReference type="PANTHER" id="PTHR22835">
    <property type="entry name" value="ZINC FINGER FYVE DOMAIN CONTAINING PROTEIN"/>
    <property type="match status" value="1"/>
</dbReference>
<gene>
    <name evidence="6" type="primary">gb08977</name>
    <name evidence="6" type="ORF">PR202_gb08977</name>
</gene>
<reference evidence="6" key="1">
    <citation type="journal article" date="2018" name="DNA Res.">
        <title>Multiple hybrid de novo genome assembly of finger millet, an orphan allotetraploid crop.</title>
        <authorList>
            <person name="Hatakeyama M."/>
            <person name="Aluri S."/>
            <person name="Balachadran M.T."/>
            <person name="Sivarajan S.R."/>
            <person name="Patrignani A."/>
            <person name="Gruter S."/>
            <person name="Poveda L."/>
            <person name="Shimizu-Inatsugi R."/>
            <person name="Baeten J."/>
            <person name="Francoijs K.J."/>
            <person name="Nataraja K.N."/>
            <person name="Reddy Y.A.N."/>
            <person name="Phadnis S."/>
            <person name="Ravikumar R.L."/>
            <person name="Schlapbach R."/>
            <person name="Sreeman S.M."/>
            <person name="Shimizu K.K."/>
        </authorList>
    </citation>
    <scope>NUCLEOTIDE SEQUENCE</scope>
</reference>
<organism evidence="6 7">
    <name type="scientific">Eleusine coracana subsp. coracana</name>
    <dbReference type="NCBI Taxonomy" id="191504"/>
    <lineage>
        <taxon>Eukaryota</taxon>
        <taxon>Viridiplantae</taxon>
        <taxon>Streptophyta</taxon>
        <taxon>Embryophyta</taxon>
        <taxon>Tracheophyta</taxon>
        <taxon>Spermatophyta</taxon>
        <taxon>Magnoliopsida</taxon>
        <taxon>Liliopsida</taxon>
        <taxon>Poales</taxon>
        <taxon>Poaceae</taxon>
        <taxon>PACMAD clade</taxon>
        <taxon>Chloridoideae</taxon>
        <taxon>Cynodonteae</taxon>
        <taxon>Eleusininae</taxon>
        <taxon>Eleusine</taxon>
    </lineage>
</organism>
<comment type="caution">
    <text evidence="6">The sequence shown here is derived from an EMBL/GenBank/DDBJ whole genome shotgun (WGS) entry which is preliminary data.</text>
</comment>
<evidence type="ECO:0000256" key="1">
    <source>
        <dbReference type="ARBA" id="ARBA00008668"/>
    </source>
</evidence>
<evidence type="ECO:0000313" key="7">
    <source>
        <dbReference type="Proteomes" id="UP001054889"/>
    </source>
</evidence>
<sequence length="407" mass="43484">MATTAHTLLVALVSLLVVVGPCHAIRPMPRPTTSLAAQRMATANGITAIYNFGDSLSDTGNLLREGDATGVLKYTTGLPYGSTIGGATGRCSDGYLMIDFLAKDLGLPLLNPYLNKDADLKHGANFAVAGATALDAVALARRGVVVPHTSSSLGVQLEWFKEFMSANNTKSSQEIREKLAQSLVMVGEIGGNDYNYAFQANKPLAGGERNLYNFGRMVTGAVEAMVLVPEVVRSITSAARELLDMGATRLVIPGNFPLGCVPSYLSAANEKDPAAYDSNGCLIGLNLFAQMHNVLLQEQIRELRAAYPAATIAYADYFYAYVQMLRDAGKTGFDKGSVMKACCGTGGGAYNVDMDRMCGAPGTTVCARPDQYLSFDGVHLTQRAYRVMTDLLYHKGFASPAPVEFPR</sequence>
<dbReference type="InterPro" id="IPR001087">
    <property type="entry name" value="GDSL"/>
</dbReference>
<dbReference type="Pfam" id="PF00657">
    <property type="entry name" value="Lipase_GDSL"/>
    <property type="match status" value="1"/>
</dbReference>
<name>A0AAV5EH44_ELECO</name>
<keyword evidence="2 5" id="KW-0732">Signal</keyword>
<dbReference type="GO" id="GO:0016788">
    <property type="term" value="F:hydrolase activity, acting on ester bonds"/>
    <property type="evidence" value="ECO:0007669"/>
    <property type="project" value="InterPro"/>
</dbReference>
<protein>
    <recommendedName>
        <fullName evidence="8">GDSL esterase/lipase</fullName>
    </recommendedName>
</protein>
<evidence type="ECO:0000256" key="3">
    <source>
        <dbReference type="ARBA" id="ARBA00022801"/>
    </source>
</evidence>
<proteinExistence type="inferred from homology"/>
<dbReference type="PANTHER" id="PTHR22835:SF666">
    <property type="entry name" value="OS02G0608801 PROTEIN"/>
    <property type="match status" value="1"/>
</dbReference>
<keyword evidence="3" id="KW-0378">Hydrolase</keyword>
<dbReference type="AlphaFoldDB" id="A0AAV5EH44"/>
<dbReference type="CDD" id="cd01837">
    <property type="entry name" value="SGNH_plant_lipase_like"/>
    <property type="match status" value="1"/>
</dbReference>
<accession>A0AAV5EH44</accession>
<reference evidence="6" key="2">
    <citation type="submission" date="2021-12" db="EMBL/GenBank/DDBJ databases">
        <title>Resequencing data analysis of finger millet.</title>
        <authorList>
            <person name="Hatakeyama M."/>
            <person name="Aluri S."/>
            <person name="Balachadran M.T."/>
            <person name="Sivarajan S.R."/>
            <person name="Poveda L."/>
            <person name="Shimizu-Inatsugi R."/>
            <person name="Schlapbach R."/>
            <person name="Sreeman S.M."/>
            <person name="Shimizu K.K."/>
        </authorList>
    </citation>
    <scope>NUCLEOTIDE SEQUENCE</scope>
</reference>
<dbReference type="Gene3D" id="3.40.50.1110">
    <property type="entry name" value="SGNH hydrolase"/>
    <property type="match status" value="1"/>
</dbReference>
<feature type="signal peptide" evidence="5">
    <location>
        <begin position="1"/>
        <end position="24"/>
    </location>
</feature>
<dbReference type="EMBL" id="BQKI01000075">
    <property type="protein sequence ID" value="GJN21496.1"/>
    <property type="molecule type" value="Genomic_DNA"/>
</dbReference>
<dbReference type="InterPro" id="IPR036514">
    <property type="entry name" value="SGNH_hydro_sf"/>
</dbReference>
<feature type="chain" id="PRO_5043764166" description="GDSL esterase/lipase" evidence="5">
    <location>
        <begin position="25"/>
        <end position="407"/>
    </location>
</feature>
<evidence type="ECO:0008006" key="8">
    <source>
        <dbReference type="Google" id="ProtNLM"/>
    </source>
</evidence>
<evidence type="ECO:0000256" key="2">
    <source>
        <dbReference type="ARBA" id="ARBA00022729"/>
    </source>
</evidence>
<dbReference type="Proteomes" id="UP001054889">
    <property type="component" value="Unassembled WGS sequence"/>
</dbReference>
<evidence type="ECO:0000256" key="4">
    <source>
        <dbReference type="ARBA" id="ARBA00023180"/>
    </source>
</evidence>